<evidence type="ECO:0000313" key="2">
    <source>
        <dbReference type="EMBL" id="KZW00845.1"/>
    </source>
</evidence>
<feature type="region of interest" description="Disordered" evidence="1">
    <location>
        <begin position="449"/>
        <end position="471"/>
    </location>
</feature>
<proteinExistence type="predicted"/>
<reference evidence="2 3" key="1">
    <citation type="journal article" date="2016" name="Mol. Biol. Evol.">
        <title>Comparative Genomics of Early-Diverging Mushroom-Forming Fungi Provides Insights into the Origins of Lignocellulose Decay Capabilities.</title>
        <authorList>
            <person name="Nagy L.G."/>
            <person name="Riley R."/>
            <person name="Tritt A."/>
            <person name="Adam C."/>
            <person name="Daum C."/>
            <person name="Floudas D."/>
            <person name="Sun H."/>
            <person name="Yadav J.S."/>
            <person name="Pangilinan J."/>
            <person name="Larsson K.H."/>
            <person name="Matsuura K."/>
            <person name="Barry K."/>
            <person name="Labutti K."/>
            <person name="Kuo R."/>
            <person name="Ohm R.A."/>
            <person name="Bhattacharya S.S."/>
            <person name="Shirouzu T."/>
            <person name="Yoshinaga Y."/>
            <person name="Martin F.M."/>
            <person name="Grigoriev I.V."/>
            <person name="Hibbett D.S."/>
        </authorList>
    </citation>
    <scope>NUCLEOTIDE SEQUENCE [LARGE SCALE GENOMIC DNA]</scope>
    <source>
        <strain evidence="2 3">HHB12029</strain>
    </source>
</reference>
<protein>
    <submittedName>
        <fullName evidence="2">Uncharacterized protein</fullName>
    </submittedName>
</protein>
<sequence length="471" mass="52131">MRTKSGMATFLEACSLSSAHTVSLPFALRPSPRSGKLPSLYSTMHYGSIFPAAFSSPSTQPFGQSEQTAQNDDAGLDLFALTRPVDVNHDTSGGWAPRTQNLDGAVCLQNFKTYAPPIIYSLPVPVQALSGYDPRLAVIHPSLLTPASHELQLLWIDENRARAQEGDKTWSHFKARPWMRLTSRAVLAPDMTLCVPDADGVICVPPHWIDRDLDVAPRDEVYLIADSLDMKPFPSKGAVLEHLHLQSRRAALHVQQPNGGPFRFAPHPVPVHQHAPRPLLERIGPPVHPFAPSPWMFQAPAAFPLARLPAPRAEATLHDLHMARRKELSRLRQSIRNATITALENAVRDGFKSVQDHNAACLEAKRKEREYDDGQGAMKRGRGFNGPQPVFAPARPPQAHAPFLARPAEPRRLPERRGVVDGRIPSFDQLVASATASQTVPPRHALKFGYDHTQRPPYSAWNTYNGKQNTK</sequence>
<name>A0A165NJX2_EXIGL</name>
<dbReference type="InParanoid" id="A0A165NJX2"/>
<accession>A0A165NJX2</accession>
<gene>
    <name evidence="2" type="ORF">EXIGLDRAFT_830488</name>
</gene>
<organism evidence="2 3">
    <name type="scientific">Exidia glandulosa HHB12029</name>
    <dbReference type="NCBI Taxonomy" id="1314781"/>
    <lineage>
        <taxon>Eukaryota</taxon>
        <taxon>Fungi</taxon>
        <taxon>Dikarya</taxon>
        <taxon>Basidiomycota</taxon>
        <taxon>Agaricomycotina</taxon>
        <taxon>Agaricomycetes</taxon>
        <taxon>Auriculariales</taxon>
        <taxon>Exidiaceae</taxon>
        <taxon>Exidia</taxon>
    </lineage>
</organism>
<evidence type="ECO:0000313" key="3">
    <source>
        <dbReference type="Proteomes" id="UP000077266"/>
    </source>
</evidence>
<feature type="compositionally biased region" description="Polar residues" evidence="1">
    <location>
        <begin position="460"/>
        <end position="471"/>
    </location>
</feature>
<keyword evidence="3" id="KW-1185">Reference proteome</keyword>
<dbReference type="Proteomes" id="UP000077266">
    <property type="component" value="Unassembled WGS sequence"/>
</dbReference>
<dbReference type="AlphaFoldDB" id="A0A165NJX2"/>
<evidence type="ECO:0000256" key="1">
    <source>
        <dbReference type="SAM" id="MobiDB-lite"/>
    </source>
</evidence>
<dbReference type="EMBL" id="KV425898">
    <property type="protein sequence ID" value="KZW00845.1"/>
    <property type="molecule type" value="Genomic_DNA"/>
</dbReference>